<dbReference type="GO" id="GO:0016301">
    <property type="term" value="F:kinase activity"/>
    <property type="evidence" value="ECO:0007669"/>
    <property type="project" value="UniProtKB-KW"/>
</dbReference>
<dbReference type="HOGENOM" id="CLU_075053_6_0_9"/>
<accession>I1ZKZ3</accession>
<keyword evidence="3" id="KW-0804">Transcription</keyword>
<evidence type="ECO:0000313" key="7">
    <source>
        <dbReference type="Proteomes" id="UP000002865"/>
    </source>
</evidence>
<dbReference type="InterPro" id="IPR036390">
    <property type="entry name" value="WH_DNA-bd_sf"/>
</dbReference>
<dbReference type="Gene3D" id="1.10.10.10">
    <property type="entry name" value="Winged helix-like DNA-binding domain superfamily/Winged helix DNA-binding domain"/>
    <property type="match status" value="1"/>
</dbReference>
<gene>
    <name evidence="6" type="ORF">Spaf_0711</name>
</gene>
<dbReference type="CDD" id="cd00038">
    <property type="entry name" value="CAP_ED"/>
    <property type="match status" value="1"/>
</dbReference>
<dbReference type="PROSITE" id="PS50042">
    <property type="entry name" value="CNMP_BINDING_3"/>
    <property type="match status" value="1"/>
</dbReference>
<dbReference type="InterPro" id="IPR018490">
    <property type="entry name" value="cNMP-bd_dom_sf"/>
</dbReference>
<evidence type="ECO:0000256" key="3">
    <source>
        <dbReference type="ARBA" id="ARBA00023163"/>
    </source>
</evidence>
<dbReference type="InterPro" id="IPR014710">
    <property type="entry name" value="RmlC-like_jellyroll"/>
</dbReference>
<dbReference type="PaxDb" id="1114965-Spaf_0711"/>
<dbReference type="AlphaFoldDB" id="I1ZKZ3"/>
<dbReference type="PANTHER" id="PTHR24567:SF74">
    <property type="entry name" value="HTH-TYPE TRANSCRIPTIONAL REGULATOR ARCR"/>
    <property type="match status" value="1"/>
</dbReference>
<evidence type="ECO:0000313" key="6">
    <source>
        <dbReference type="EMBL" id="AFJ25717.1"/>
    </source>
</evidence>
<keyword evidence="6" id="KW-0808">Transferase</keyword>
<dbReference type="SMART" id="SM00419">
    <property type="entry name" value="HTH_CRP"/>
    <property type="match status" value="1"/>
</dbReference>
<keyword evidence="6" id="KW-0418">Kinase</keyword>
<dbReference type="eggNOG" id="COG0664">
    <property type="taxonomic scope" value="Bacteria"/>
</dbReference>
<dbReference type="InterPro" id="IPR000595">
    <property type="entry name" value="cNMP-bd_dom"/>
</dbReference>
<dbReference type="Gene3D" id="2.60.120.10">
    <property type="entry name" value="Jelly Rolls"/>
    <property type="match status" value="1"/>
</dbReference>
<evidence type="ECO:0000256" key="2">
    <source>
        <dbReference type="ARBA" id="ARBA00023125"/>
    </source>
</evidence>
<reference evidence="6 7" key="1">
    <citation type="journal article" date="2012" name="PLoS ONE">
        <title>Complete Genome and Transcriptomes of Streptococcus parasanguinis FW213: Phylogenic Relations and Potential Virulence Mechanisms.</title>
        <authorList>
            <person name="Geng J."/>
            <person name="Chiu C.H."/>
            <person name="Tang P."/>
            <person name="Chen Y."/>
            <person name="Shieh H.R."/>
            <person name="Hu S."/>
            <person name="Chen Y.Y."/>
        </authorList>
    </citation>
    <scope>NUCLEOTIDE SEQUENCE [LARGE SCALE GENOMIC DNA]</scope>
    <source>
        <strain evidence="6 7">FW213</strain>
    </source>
</reference>
<evidence type="ECO:0000256" key="1">
    <source>
        <dbReference type="ARBA" id="ARBA00023015"/>
    </source>
</evidence>
<keyword evidence="1" id="KW-0805">Transcription regulation</keyword>
<keyword evidence="2" id="KW-0238">DNA-binding</keyword>
<evidence type="ECO:0000259" key="5">
    <source>
        <dbReference type="PROSITE" id="PS51063"/>
    </source>
</evidence>
<dbReference type="KEGG" id="scf:Spaf_0711"/>
<evidence type="ECO:0000259" key="4">
    <source>
        <dbReference type="PROSITE" id="PS50042"/>
    </source>
</evidence>
<name>I1ZKZ3_STRPA</name>
<dbReference type="InterPro" id="IPR036388">
    <property type="entry name" value="WH-like_DNA-bd_sf"/>
</dbReference>
<dbReference type="Proteomes" id="UP000002865">
    <property type="component" value="Chromosome"/>
</dbReference>
<dbReference type="SUPFAM" id="SSF46785">
    <property type="entry name" value="Winged helix' DNA-binding domain"/>
    <property type="match status" value="1"/>
</dbReference>
<dbReference type="PANTHER" id="PTHR24567">
    <property type="entry name" value="CRP FAMILY TRANSCRIPTIONAL REGULATORY PROTEIN"/>
    <property type="match status" value="1"/>
</dbReference>
<dbReference type="Pfam" id="PF13545">
    <property type="entry name" value="HTH_Crp_2"/>
    <property type="match status" value="1"/>
</dbReference>
<dbReference type="SMART" id="SM00100">
    <property type="entry name" value="cNMP"/>
    <property type="match status" value="1"/>
</dbReference>
<dbReference type="EMBL" id="CP003122">
    <property type="protein sequence ID" value="AFJ25717.1"/>
    <property type="molecule type" value="Genomic_DNA"/>
</dbReference>
<feature type="domain" description="HTH crp-type" evidence="5">
    <location>
        <begin position="179"/>
        <end position="249"/>
    </location>
</feature>
<dbReference type="GO" id="GO:0003700">
    <property type="term" value="F:DNA-binding transcription factor activity"/>
    <property type="evidence" value="ECO:0007669"/>
    <property type="project" value="TreeGrafter"/>
</dbReference>
<dbReference type="PROSITE" id="PS51063">
    <property type="entry name" value="HTH_CRP_2"/>
    <property type="match status" value="1"/>
</dbReference>
<dbReference type="SUPFAM" id="SSF51206">
    <property type="entry name" value="cAMP-binding domain-like"/>
    <property type="match status" value="1"/>
</dbReference>
<dbReference type="Pfam" id="PF00027">
    <property type="entry name" value="cNMP_binding"/>
    <property type="match status" value="1"/>
</dbReference>
<dbReference type="InterPro" id="IPR050397">
    <property type="entry name" value="Env_Response_Regulators"/>
</dbReference>
<dbReference type="PATRIC" id="fig|1114965.3.peg.686"/>
<dbReference type="InterPro" id="IPR012318">
    <property type="entry name" value="HTH_CRP"/>
</dbReference>
<organism evidence="6 7">
    <name type="scientific">Streptococcus parasanguinis FW213</name>
    <dbReference type="NCBI Taxonomy" id="1114965"/>
    <lineage>
        <taxon>Bacteria</taxon>
        <taxon>Bacillati</taxon>
        <taxon>Bacillota</taxon>
        <taxon>Bacilli</taxon>
        <taxon>Lactobacillales</taxon>
        <taxon>Streptococcaceae</taxon>
        <taxon>Streptococcus</taxon>
    </lineage>
</organism>
<dbReference type="GO" id="GO:0003677">
    <property type="term" value="F:DNA binding"/>
    <property type="evidence" value="ECO:0007669"/>
    <property type="project" value="UniProtKB-KW"/>
</dbReference>
<dbReference type="STRING" id="1114965.Spaf_0711"/>
<dbReference type="GO" id="GO:0005829">
    <property type="term" value="C:cytosol"/>
    <property type="evidence" value="ECO:0007669"/>
    <property type="project" value="TreeGrafter"/>
</dbReference>
<proteinExistence type="predicted"/>
<sequence length="259" mass="30244">MNYFSVLKRLLSLFYKKYVILIIVIRGSIDMITKEDYQLLRLHPAFSALPVELFDKLAVEIHARDIPKGQILFFAGDRRDRIFLLVEGFVRIEQFDSSDQFSYMDYIKKGSLFPYGGMFQDERYHYTASAVTDLRCFVIPVNLYEMSAQESKEQLLFITRKLSSILEFQELRLRNVVTASASDRVVQSLAILCKDYESLGNQLPFPISMKEMAKLAATTRETVNQVLKKLIDSRKIQYERKQLTFLDTAYFLKSFEEIN</sequence>
<protein>
    <submittedName>
        <fullName evidence="6">Catabolite activator protein and regulatory subunit of cAMP-dependent protein kinase</fullName>
    </submittedName>
</protein>
<feature type="domain" description="Cyclic nucleotide-binding" evidence="4">
    <location>
        <begin position="45"/>
        <end position="145"/>
    </location>
</feature>